<reference evidence="1" key="1">
    <citation type="submission" date="2014-09" db="EMBL/GenBank/DDBJ databases">
        <authorList>
            <person name="Magalhaes I.L.F."/>
            <person name="Oliveira U."/>
            <person name="Santos F.R."/>
            <person name="Vidigal T.H.D.A."/>
            <person name="Brescovit A.D."/>
            <person name="Santos A.J."/>
        </authorList>
    </citation>
    <scope>NUCLEOTIDE SEQUENCE</scope>
    <source>
        <tissue evidence="1">Shoot tissue taken approximately 20 cm above the soil surface</tissue>
    </source>
</reference>
<proteinExistence type="predicted"/>
<accession>A0A0A8XXH1</accession>
<reference evidence="1" key="2">
    <citation type="journal article" date="2015" name="Data Brief">
        <title>Shoot transcriptome of the giant reed, Arundo donax.</title>
        <authorList>
            <person name="Barrero R.A."/>
            <person name="Guerrero F.D."/>
            <person name="Moolhuijzen P."/>
            <person name="Goolsby J.A."/>
            <person name="Tidwell J."/>
            <person name="Bellgard S.E."/>
            <person name="Bellgard M.I."/>
        </authorList>
    </citation>
    <scope>NUCLEOTIDE SEQUENCE</scope>
    <source>
        <tissue evidence="1">Shoot tissue taken approximately 20 cm above the soil surface</tissue>
    </source>
</reference>
<evidence type="ECO:0000313" key="1">
    <source>
        <dbReference type="EMBL" id="JAD16412.1"/>
    </source>
</evidence>
<sequence length="117" mass="12801">MPLGPTTGMTLSRPLSYASSVNHLASFLTSSPETTGPWRSSRASLRASSWPAAACGSRTGGLWLPARSWSPAASGTVMPYRFRRSPTSRARTLSSCISLAIRRRARIVHNRRWALRT</sequence>
<dbReference type="EMBL" id="GBRH01281483">
    <property type="protein sequence ID" value="JAD16412.1"/>
    <property type="molecule type" value="Transcribed_RNA"/>
</dbReference>
<name>A0A0A8XXH1_ARUDO</name>
<protein>
    <submittedName>
        <fullName evidence="1">Uncharacterized protein</fullName>
    </submittedName>
</protein>
<dbReference type="AlphaFoldDB" id="A0A0A8XXH1"/>
<organism evidence="1">
    <name type="scientific">Arundo donax</name>
    <name type="common">Giant reed</name>
    <name type="synonym">Donax arundinaceus</name>
    <dbReference type="NCBI Taxonomy" id="35708"/>
    <lineage>
        <taxon>Eukaryota</taxon>
        <taxon>Viridiplantae</taxon>
        <taxon>Streptophyta</taxon>
        <taxon>Embryophyta</taxon>
        <taxon>Tracheophyta</taxon>
        <taxon>Spermatophyta</taxon>
        <taxon>Magnoliopsida</taxon>
        <taxon>Liliopsida</taxon>
        <taxon>Poales</taxon>
        <taxon>Poaceae</taxon>
        <taxon>PACMAD clade</taxon>
        <taxon>Arundinoideae</taxon>
        <taxon>Arundineae</taxon>
        <taxon>Arundo</taxon>
    </lineage>
</organism>